<dbReference type="InterPro" id="IPR029039">
    <property type="entry name" value="Flavoprotein-like_sf"/>
</dbReference>
<sequence length="159" mass="17670">MDALVIYYSRTGTTKRLARMISHRLNYDCEEIRSIESYKGIFGCIKAARQDVSSTLPSLCPLEHDPAVYENVILGTPVHASRMAAPVRSFLTSNKDKLKNLALFITHQGSECESTARGIEDLVGTKTVAQLCVRASELDTEDLRTMIDDFVDRISNVGD</sequence>
<dbReference type="SUPFAM" id="SSF52218">
    <property type="entry name" value="Flavoproteins"/>
    <property type="match status" value="1"/>
</dbReference>
<dbReference type="Gene3D" id="3.40.50.360">
    <property type="match status" value="1"/>
</dbReference>
<dbReference type="GO" id="GO:0009055">
    <property type="term" value="F:electron transfer activity"/>
    <property type="evidence" value="ECO:0007669"/>
    <property type="project" value="InterPro"/>
</dbReference>
<dbReference type="PANTHER" id="PTHR39201:SF1">
    <property type="entry name" value="FLAVODOXIN-LIKE DOMAIN-CONTAINING PROTEIN"/>
    <property type="match status" value="1"/>
</dbReference>
<dbReference type="Proteomes" id="UP000051373">
    <property type="component" value="Unassembled WGS sequence"/>
</dbReference>
<comment type="caution">
    <text evidence="1">The sequence shown here is derived from an EMBL/GenBank/DDBJ whole genome shotgun (WGS) entry which is preliminary data.</text>
</comment>
<dbReference type="PROSITE" id="PS00201">
    <property type="entry name" value="FLAVODOXIN"/>
    <property type="match status" value="1"/>
</dbReference>
<name>A0A0S8FXW9_UNCW3</name>
<dbReference type="EMBL" id="LJUJ01000002">
    <property type="protein sequence ID" value="KPK64556.1"/>
    <property type="molecule type" value="Genomic_DNA"/>
</dbReference>
<accession>A0A0S8FXW9</accession>
<evidence type="ECO:0000313" key="2">
    <source>
        <dbReference type="Proteomes" id="UP000051373"/>
    </source>
</evidence>
<proteinExistence type="predicted"/>
<evidence type="ECO:0000313" key="1">
    <source>
        <dbReference type="EMBL" id="KPK64556.1"/>
    </source>
</evidence>
<organism evidence="1 2">
    <name type="scientific">candidate division WOR_3 bacterium SM23_42</name>
    <dbReference type="NCBI Taxonomy" id="1703779"/>
    <lineage>
        <taxon>Bacteria</taxon>
        <taxon>Bacteria division WOR-3</taxon>
    </lineage>
</organism>
<dbReference type="PANTHER" id="PTHR39201">
    <property type="entry name" value="EXPORTED PROTEIN-RELATED"/>
    <property type="match status" value="1"/>
</dbReference>
<protein>
    <recommendedName>
        <fullName evidence="3">Flavodoxin-like domain-containing protein</fullName>
    </recommendedName>
</protein>
<evidence type="ECO:0008006" key="3">
    <source>
        <dbReference type="Google" id="ProtNLM"/>
    </source>
</evidence>
<dbReference type="GO" id="GO:0010181">
    <property type="term" value="F:FMN binding"/>
    <property type="evidence" value="ECO:0007669"/>
    <property type="project" value="InterPro"/>
</dbReference>
<dbReference type="InterPro" id="IPR001226">
    <property type="entry name" value="Flavodoxin_CS"/>
</dbReference>
<dbReference type="STRING" id="1703779.AMJ83_02315"/>
<dbReference type="AlphaFoldDB" id="A0A0S8FXW9"/>
<gene>
    <name evidence="1" type="ORF">AMJ83_02315</name>
</gene>
<reference evidence="1 2" key="1">
    <citation type="journal article" date="2015" name="Microbiome">
        <title>Genomic resolution of linkages in carbon, nitrogen, and sulfur cycling among widespread estuary sediment bacteria.</title>
        <authorList>
            <person name="Baker B.J."/>
            <person name="Lazar C.S."/>
            <person name="Teske A.P."/>
            <person name="Dick G.J."/>
        </authorList>
    </citation>
    <scope>NUCLEOTIDE SEQUENCE [LARGE SCALE GENOMIC DNA]</scope>
    <source>
        <strain evidence="1">SM23_42</strain>
    </source>
</reference>